<feature type="domain" description="F-box" evidence="2">
    <location>
        <begin position="28"/>
        <end position="62"/>
    </location>
</feature>
<sequence length="264" mass="29929">MSSSTTTSCDPFEVLNVRIKGAPRTYTIIHHILYEFTPRELAKLERVSKSWNKFINSDTELWWNKWMTLVWGQKNIVGASPAPKLSEANLKDLAHLQSQLTFSELNSSSTLNLSDTDAISDSMSYSSSVITLTDVSTCGESNSIAKKANSVCSLNTSKKISRSEKKRGTKVWKKLTIEEYRKQEVRNVFVTSDNEESDSDNTVINQDKTSSSTSNVRGKLTTEEKIQARAMYKSNRAKPKSKNSWRTSSNVSKEWMAFEDYYNE</sequence>
<dbReference type="InterPro" id="IPR001810">
    <property type="entry name" value="F-box_dom"/>
</dbReference>
<evidence type="ECO:0000256" key="1">
    <source>
        <dbReference type="SAM" id="MobiDB-lite"/>
    </source>
</evidence>
<dbReference type="EMBL" id="MCFH01000043">
    <property type="protein sequence ID" value="ORX44888.1"/>
    <property type="molecule type" value="Genomic_DNA"/>
</dbReference>
<comment type="caution">
    <text evidence="3">The sequence shown here is derived from an EMBL/GenBank/DDBJ whole genome shotgun (WGS) entry which is preliminary data.</text>
</comment>
<organism evidence="3 4">
    <name type="scientific">Piromyces finnis</name>
    <dbReference type="NCBI Taxonomy" id="1754191"/>
    <lineage>
        <taxon>Eukaryota</taxon>
        <taxon>Fungi</taxon>
        <taxon>Fungi incertae sedis</taxon>
        <taxon>Chytridiomycota</taxon>
        <taxon>Chytridiomycota incertae sedis</taxon>
        <taxon>Neocallimastigomycetes</taxon>
        <taxon>Neocallimastigales</taxon>
        <taxon>Neocallimastigaceae</taxon>
        <taxon>Piromyces</taxon>
    </lineage>
</organism>
<feature type="compositionally biased region" description="Polar residues" evidence="1">
    <location>
        <begin position="200"/>
        <end position="216"/>
    </location>
</feature>
<dbReference type="InterPro" id="IPR036047">
    <property type="entry name" value="F-box-like_dom_sf"/>
</dbReference>
<protein>
    <recommendedName>
        <fullName evidence="2">F-box domain-containing protein</fullName>
    </recommendedName>
</protein>
<gene>
    <name evidence="3" type="ORF">BCR36DRAFT_585992</name>
</gene>
<name>A0A1Y1V259_9FUNG</name>
<reference evidence="3 4" key="2">
    <citation type="submission" date="2016-08" db="EMBL/GenBank/DDBJ databases">
        <title>Pervasive Adenine N6-methylation of Active Genes in Fungi.</title>
        <authorList>
            <consortium name="DOE Joint Genome Institute"/>
            <person name="Mondo S.J."/>
            <person name="Dannebaum R.O."/>
            <person name="Kuo R.C."/>
            <person name="Labutti K."/>
            <person name="Haridas S."/>
            <person name="Kuo A."/>
            <person name="Salamov A."/>
            <person name="Ahrendt S.R."/>
            <person name="Lipzen A."/>
            <person name="Sullivan W."/>
            <person name="Andreopoulos W.B."/>
            <person name="Clum A."/>
            <person name="Lindquist E."/>
            <person name="Daum C."/>
            <person name="Ramamoorthy G.K."/>
            <person name="Gryganskyi A."/>
            <person name="Culley D."/>
            <person name="Magnuson J.K."/>
            <person name="James T.Y."/>
            <person name="O'Malley M.A."/>
            <person name="Stajich J.E."/>
            <person name="Spatafora J.W."/>
            <person name="Visel A."/>
            <person name="Grigoriev I.V."/>
        </authorList>
    </citation>
    <scope>NUCLEOTIDE SEQUENCE [LARGE SCALE GENOMIC DNA]</scope>
    <source>
        <strain evidence="4">finn</strain>
    </source>
</reference>
<dbReference type="Proteomes" id="UP000193719">
    <property type="component" value="Unassembled WGS sequence"/>
</dbReference>
<dbReference type="SUPFAM" id="SSF81383">
    <property type="entry name" value="F-box domain"/>
    <property type="match status" value="1"/>
</dbReference>
<dbReference type="OrthoDB" id="2132145at2759"/>
<evidence type="ECO:0000313" key="4">
    <source>
        <dbReference type="Proteomes" id="UP000193719"/>
    </source>
</evidence>
<keyword evidence="4" id="KW-1185">Reference proteome</keyword>
<feature type="region of interest" description="Disordered" evidence="1">
    <location>
        <begin position="191"/>
        <end position="250"/>
    </location>
</feature>
<accession>A0A1Y1V259</accession>
<dbReference type="Pfam" id="PF12937">
    <property type="entry name" value="F-box-like"/>
    <property type="match status" value="1"/>
</dbReference>
<dbReference type="AlphaFoldDB" id="A0A1Y1V259"/>
<reference evidence="3 4" key="1">
    <citation type="submission" date="2016-08" db="EMBL/GenBank/DDBJ databases">
        <title>Genomes of anaerobic fungi encode conserved fungal cellulosomes for biomass hydrolysis.</title>
        <authorList>
            <consortium name="DOE Joint Genome Institute"/>
            <person name="Haitjema C.H."/>
            <person name="Gilmore S.P."/>
            <person name="Henske J.K."/>
            <person name="Solomon K.V."/>
            <person name="De Groot R."/>
            <person name="Kuo A."/>
            <person name="Mondo S.J."/>
            <person name="Salamov A.A."/>
            <person name="Labutti K."/>
            <person name="Zhao Z."/>
            <person name="Chiniquy J."/>
            <person name="Barry K."/>
            <person name="Brewer H.M."/>
            <person name="Purvine S.O."/>
            <person name="Wright A.T."/>
            <person name="Boxma B."/>
            <person name="Van Alen T."/>
            <person name="Hackstein J.H."/>
            <person name="Baker S.E."/>
            <person name="Grigoriev I.V."/>
            <person name="O'Malley M.A."/>
        </authorList>
    </citation>
    <scope>NUCLEOTIDE SEQUENCE [LARGE SCALE GENOMIC DNA]</scope>
    <source>
        <strain evidence="4">finn</strain>
    </source>
</reference>
<evidence type="ECO:0000313" key="3">
    <source>
        <dbReference type="EMBL" id="ORX44888.1"/>
    </source>
</evidence>
<proteinExistence type="predicted"/>
<evidence type="ECO:0000259" key="2">
    <source>
        <dbReference type="Pfam" id="PF12937"/>
    </source>
</evidence>